<protein>
    <submittedName>
        <fullName evidence="2">Uncharacterized protein</fullName>
    </submittedName>
</protein>
<organism evidence="2">
    <name type="scientific">freshwater sediment metagenome</name>
    <dbReference type="NCBI Taxonomy" id="556182"/>
    <lineage>
        <taxon>unclassified sequences</taxon>
        <taxon>metagenomes</taxon>
        <taxon>ecological metagenomes</taxon>
    </lineage>
</organism>
<dbReference type="AlphaFoldDB" id="A0AA48RFA2"/>
<evidence type="ECO:0000313" key="2">
    <source>
        <dbReference type="EMBL" id="CAJ0890808.1"/>
    </source>
</evidence>
<dbReference type="PROSITE" id="PS51257">
    <property type="entry name" value="PROKAR_LIPOPROTEIN"/>
    <property type="match status" value="1"/>
</dbReference>
<reference evidence="2" key="1">
    <citation type="submission" date="2023-07" db="EMBL/GenBank/DDBJ databases">
        <authorList>
            <person name="Pelsma A.J. K."/>
        </authorList>
    </citation>
    <scope>NUCLEOTIDE SEQUENCE</scope>
</reference>
<name>A0AA48RFA2_9ZZZZ</name>
<gene>
    <name evidence="2" type="ORF">AMST5_04081</name>
</gene>
<evidence type="ECO:0000256" key="1">
    <source>
        <dbReference type="SAM" id="MobiDB-lite"/>
    </source>
</evidence>
<proteinExistence type="predicted"/>
<dbReference type="EMBL" id="OY288114">
    <property type="protein sequence ID" value="CAJ0890808.1"/>
    <property type="molecule type" value="Genomic_DNA"/>
</dbReference>
<accession>A0AA48RFA2</accession>
<feature type="region of interest" description="Disordered" evidence="1">
    <location>
        <begin position="189"/>
        <end position="214"/>
    </location>
</feature>
<sequence>MTKDFINSPFWTLPQAIVWIACRDAERASKDALSPKNSAHEAARAALWKMLRSGEVRANGKRNGERREIQPVEWLDLALGKASARPFLSGGGHGLFPGKNTVALASIVFDSNSVTSAAKESRRRTITYADVRIASDGILQQWPDIVKPPSGEAKAPGRPRAIRDKIEEKMIRDARAGYDLAGATEEELRTKYGTKSRNPVRDARKNALSKIAAK</sequence>